<dbReference type="PANTHER" id="PTHR47785">
    <property type="entry name" value="ZN(II)2CYS6 TRANSCRIPTION FACTOR (EUROFUNG)-RELATED-RELATED"/>
    <property type="match status" value="1"/>
</dbReference>
<keyword evidence="2" id="KW-0539">Nucleus</keyword>
<reference evidence="4" key="2">
    <citation type="submission" date="2023-05" db="EMBL/GenBank/DDBJ databases">
        <authorList>
            <consortium name="Lawrence Berkeley National Laboratory"/>
            <person name="Steindorff A."/>
            <person name="Hensen N."/>
            <person name="Bonometti L."/>
            <person name="Westerberg I."/>
            <person name="Brannstrom I.O."/>
            <person name="Guillou S."/>
            <person name="Cros-Aarteil S."/>
            <person name="Calhoun S."/>
            <person name="Haridas S."/>
            <person name="Kuo A."/>
            <person name="Mondo S."/>
            <person name="Pangilinan J."/>
            <person name="Riley R."/>
            <person name="Labutti K."/>
            <person name="Andreopoulos B."/>
            <person name="Lipzen A."/>
            <person name="Chen C."/>
            <person name="Yanf M."/>
            <person name="Daum C."/>
            <person name="Ng V."/>
            <person name="Clum A."/>
            <person name="Ohm R."/>
            <person name="Martin F."/>
            <person name="Silar P."/>
            <person name="Natvig D."/>
            <person name="Lalanne C."/>
            <person name="Gautier V."/>
            <person name="Ament-Velasquez S.L."/>
            <person name="Kruys A."/>
            <person name="Hutchinson M.I."/>
            <person name="Powell A.J."/>
            <person name="Barry K."/>
            <person name="Miller A.N."/>
            <person name="Grigoriev I.V."/>
            <person name="Debuchy R."/>
            <person name="Gladieux P."/>
            <person name="Thoren M.H."/>
            <person name="Johannesson H."/>
        </authorList>
    </citation>
    <scope>NUCLEOTIDE SEQUENCE</scope>
    <source>
        <strain evidence="4">CBS 532.94</strain>
    </source>
</reference>
<evidence type="ECO:0000313" key="5">
    <source>
        <dbReference type="Proteomes" id="UP001303760"/>
    </source>
</evidence>
<dbReference type="InterPro" id="IPR036864">
    <property type="entry name" value="Zn2-C6_fun-type_DNA-bd_sf"/>
</dbReference>
<keyword evidence="1" id="KW-0479">Metal-binding</keyword>
<keyword evidence="5" id="KW-1185">Reference proteome</keyword>
<sequence>MSFNRRRVALACTFCRHRKRRCDAGRPACRNCVEADVDCRYDDTPSQRIDSSGGSREIIGRLQEIEAMLQHHLPGISALVSGIQAIVSQSAAGGLAATSPASQASTLQAARILSHDLAGAAASPSWTLPSLGIEPQPQLTGVADPELAPLTIPVGHKTSSNYLLRLPAMKQLIGEYPEDLFFLLESRNPLPTELPVHPTAPAVTPLTSAELDEEVLGCLLSAFFSHAYHCHPILDQDEFHRIYQAFLKNYYADPCSIESVLCLVVFAIGAATLAPPGAQDFQTSPPGMVYMQAALPTLVSMSSWSISYSLLLPQALVLASVYFAYIIRPLQSWRLVYSASSLLQFKLCRLSTREGDPASKETILRIFWSCFLVECDRLAELELPQSGLQQLIDQTSLPSFNSVDSASSTAYLAEISIRRLLNRVHNSLYPRKQSVLSLSSTSLTALDDFSAAEIASATSVCDELHRQLNSWYESIPAPFRPSLGTEATKNDRETVLRIRYYAARHIIHRPFLLYIVTHNLQHVSDPAILEKAGICIESCRAYLHNTTKILVKQSQYTWTFSLS</sequence>
<dbReference type="Pfam" id="PF00172">
    <property type="entry name" value="Zn_clus"/>
    <property type="match status" value="1"/>
</dbReference>
<gene>
    <name evidence="4" type="ORF">C8A03DRAFT_15543</name>
</gene>
<evidence type="ECO:0000313" key="4">
    <source>
        <dbReference type="EMBL" id="KAK4237950.1"/>
    </source>
</evidence>
<dbReference type="PROSITE" id="PS50048">
    <property type="entry name" value="ZN2_CY6_FUNGAL_2"/>
    <property type="match status" value="1"/>
</dbReference>
<dbReference type="CDD" id="cd12148">
    <property type="entry name" value="fungal_TF_MHR"/>
    <property type="match status" value="1"/>
</dbReference>
<dbReference type="PROSITE" id="PS00463">
    <property type="entry name" value="ZN2_CY6_FUNGAL_1"/>
    <property type="match status" value="1"/>
</dbReference>
<dbReference type="GO" id="GO:0000981">
    <property type="term" value="F:DNA-binding transcription factor activity, RNA polymerase II-specific"/>
    <property type="evidence" value="ECO:0007669"/>
    <property type="project" value="InterPro"/>
</dbReference>
<accession>A0AAN7HDT7</accession>
<proteinExistence type="predicted"/>
<dbReference type="GO" id="GO:0008270">
    <property type="term" value="F:zinc ion binding"/>
    <property type="evidence" value="ECO:0007669"/>
    <property type="project" value="InterPro"/>
</dbReference>
<feature type="domain" description="Zn(2)-C6 fungal-type" evidence="3">
    <location>
        <begin position="11"/>
        <end position="41"/>
    </location>
</feature>
<dbReference type="InterPro" id="IPR053181">
    <property type="entry name" value="EcdB-like_regulator"/>
</dbReference>
<dbReference type="Pfam" id="PF04082">
    <property type="entry name" value="Fungal_trans"/>
    <property type="match status" value="1"/>
</dbReference>
<dbReference type="CDD" id="cd00067">
    <property type="entry name" value="GAL4"/>
    <property type="match status" value="1"/>
</dbReference>
<dbReference type="InterPro" id="IPR007219">
    <property type="entry name" value="XnlR_reg_dom"/>
</dbReference>
<dbReference type="Gene3D" id="4.10.240.10">
    <property type="entry name" value="Zn(2)-C6 fungal-type DNA-binding domain"/>
    <property type="match status" value="1"/>
</dbReference>
<name>A0AAN7HDT7_9PEZI</name>
<evidence type="ECO:0000256" key="2">
    <source>
        <dbReference type="ARBA" id="ARBA00023242"/>
    </source>
</evidence>
<reference evidence="4" key="1">
    <citation type="journal article" date="2023" name="Mol. Phylogenet. Evol.">
        <title>Genome-scale phylogeny and comparative genomics of the fungal order Sordariales.</title>
        <authorList>
            <person name="Hensen N."/>
            <person name="Bonometti L."/>
            <person name="Westerberg I."/>
            <person name="Brannstrom I.O."/>
            <person name="Guillou S."/>
            <person name="Cros-Aarteil S."/>
            <person name="Calhoun S."/>
            <person name="Haridas S."/>
            <person name="Kuo A."/>
            <person name="Mondo S."/>
            <person name="Pangilinan J."/>
            <person name="Riley R."/>
            <person name="LaButti K."/>
            <person name="Andreopoulos B."/>
            <person name="Lipzen A."/>
            <person name="Chen C."/>
            <person name="Yan M."/>
            <person name="Daum C."/>
            <person name="Ng V."/>
            <person name="Clum A."/>
            <person name="Steindorff A."/>
            <person name="Ohm R.A."/>
            <person name="Martin F."/>
            <person name="Silar P."/>
            <person name="Natvig D.O."/>
            <person name="Lalanne C."/>
            <person name="Gautier V."/>
            <person name="Ament-Velasquez S.L."/>
            <person name="Kruys A."/>
            <person name="Hutchinson M.I."/>
            <person name="Powell A.J."/>
            <person name="Barry K."/>
            <person name="Miller A.N."/>
            <person name="Grigoriev I.V."/>
            <person name="Debuchy R."/>
            <person name="Gladieux P."/>
            <person name="Hiltunen Thoren M."/>
            <person name="Johannesson H."/>
        </authorList>
    </citation>
    <scope>NUCLEOTIDE SEQUENCE</scope>
    <source>
        <strain evidence="4">CBS 532.94</strain>
    </source>
</reference>
<dbReference type="InterPro" id="IPR001138">
    <property type="entry name" value="Zn2Cys6_DnaBD"/>
</dbReference>
<dbReference type="AlphaFoldDB" id="A0AAN7HDT7"/>
<dbReference type="SMART" id="SM00066">
    <property type="entry name" value="GAL4"/>
    <property type="match status" value="1"/>
</dbReference>
<dbReference type="EMBL" id="MU860115">
    <property type="protein sequence ID" value="KAK4237950.1"/>
    <property type="molecule type" value="Genomic_DNA"/>
</dbReference>
<evidence type="ECO:0000259" key="3">
    <source>
        <dbReference type="PROSITE" id="PS50048"/>
    </source>
</evidence>
<protein>
    <recommendedName>
        <fullName evidence="3">Zn(2)-C6 fungal-type domain-containing protein</fullName>
    </recommendedName>
</protein>
<comment type="caution">
    <text evidence="4">The sequence shown here is derived from an EMBL/GenBank/DDBJ whole genome shotgun (WGS) entry which is preliminary data.</text>
</comment>
<dbReference type="GO" id="GO:0006351">
    <property type="term" value="P:DNA-templated transcription"/>
    <property type="evidence" value="ECO:0007669"/>
    <property type="project" value="InterPro"/>
</dbReference>
<evidence type="ECO:0000256" key="1">
    <source>
        <dbReference type="ARBA" id="ARBA00022723"/>
    </source>
</evidence>
<dbReference type="SUPFAM" id="SSF57701">
    <property type="entry name" value="Zn2/Cys6 DNA-binding domain"/>
    <property type="match status" value="1"/>
</dbReference>
<dbReference type="Proteomes" id="UP001303760">
    <property type="component" value="Unassembled WGS sequence"/>
</dbReference>
<dbReference type="GO" id="GO:0003677">
    <property type="term" value="F:DNA binding"/>
    <property type="evidence" value="ECO:0007669"/>
    <property type="project" value="InterPro"/>
</dbReference>
<organism evidence="4 5">
    <name type="scientific">Achaetomium macrosporum</name>
    <dbReference type="NCBI Taxonomy" id="79813"/>
    <lineage>
        <taxon>Eukaryota</taxon>
        <taxon>Fungi</taxon>
        <taxon>Dikarya</taxon>
        <taxon>Ascomycota</taxon>
        <taxon>Pezizomycotina</taxon>
        <taxon>Sordariomycetes</taxon>
        <taxon>Sordariomycetidae</taxon>
        <taxon>Sordariales</taxon>
        <taxon>Chaetomiaceae</taxon>
        <taxon>Achaetomium</taxon>
    </lineage>
</organism>